<evidence type="ECO:0000256" key="2">
    <source>
        <dbReference type="SAM" id="SignalP"/>
    </source>
</evidence>
<dbReference type="Proteomes" id="UP001058533">
    <property type="component" value="Chromosome"/>
</dbReference>
<dbReference type="Pfam" id="PF02321">
    <property type="entry name" value="OEP"/>
    <property type="match status" value="1"/>
</dbReference>
<name>A0ABY5L6M2_9SPHN</name>
<evidence type="ECO:0000313" key="4">
    <source>
        <dbReference type="Proteomes" id="UP001058533"/>
    </source>
</evidence>
<keyword evidence="4" id="KW-1185">Reference proteome</keyword>
<dbReference type="Gene3D" id="1.20.1600.10">
    <property type="entry name" value="Outer membrane efflux proteins (OEP)"/>
    <property type="match status" value="1"/>
</dbReference>
<protein>
    <submittedName>
        <fullName evidence="3">TolC family protein</fullName>
    </submittedName>
</protein>
<evidence type="ECO:0000313" key="3">
    <source>
        <dbReference type="EMBL" id="UUL81626.1"/>
    </source>
</evidence>
<dbReference type="PANTHER" id="PTHR30203:SF24">
    <property type="entry name" value="BLR4935 PROTEIN"/>
    <property type="match status" value="1"/>
</dbReference>
<accession>A0ABY5L6M2</accession>
<feature type="chain" id="PRO_5047194102" evidence="2">
    <location>
        <begin position="21"/>
        <end position="464"/>
    </location>
</feature>
<evidence type="ECO:0000256" key="1">
    <source>
        <dbReference type="ARBA" id="ARBA00007613"/>
    </source>
</evidence>
<sequence length="464" mass="50799">MIRLALALLLLAALPAAAHAQVLTLDEVLRSSATNAPAILEAIARERWADGRRLSAEGAFDTLFEGDAQSRLLGYYDGTVVEARASRPFANNGGGLYAGYRASRGEFPVYEDKAFTNRLGEVKVGAVFSLMRDRLVDERRTKLGLAGRDIELARLDREMVAIGVQRRAVGAYQLWVVAGMRVGVYRDLLALASERQKSIERQITLGARPEILGTENRQNIVRRQTLLIRAEQELASAANALSFYLRDADGEPVTPGPERLPGAFPELRLPPLGGDLARRIDRPDLETILVRLDQAAARRQLAENDLQPRLDLRAEAAKDVGPVGLGGSSRTPAEAIVGVRFSLPLERRQARGRVAEAVAEADGLRLRRQLIEDQILVEVNDLAIQVGAAERLVALAGDETALANRMAEAERRRFQLGASDFLVVNLREESAADARLRQLDAEYRRSASRAELVAATVDRAQLGL</sequence>
<proteinExistence type="inferred from homology"/>
<dbReference type="InterPro" id="IPR003423">
    <property type="entry name" value="OMP_efflux"/>
</dbReference>
<dbReference type="SUPFAM" id="SSF56954">
    <property type="entry name" value="Outer membrane efflux proteins (OEP)"/>
    <property type="match status" value="1"/>
</dbReference>
<dbReference type="InterPro" id="IPR010131">
    <property type="entry name" value="MdtP/NodT-like"/>
</dbReference>
<organism evidence="3 4">
    <name type="scientific">Sphingomonas qomolangmaensis</name>
    <dbReference type="NCBI Taxonomy" id="2918765"/>
    <lineage>
        <taxon>Bacteria</taxon>
        <taxon>Pseudomonadati</taxon>
        <taxon>Pseudomonadota</taxon>
        <taxon>Alphaproteobacteria</taxon>
        <taxon>Sphingomonadales</taxon>
        <taxon>Sphingomonadaceae</taxon>
        <taxon>Sphingomonas</taxon>
    </lineage>
</organism>
<dbReference type="EMBL" id="CP101740">
    <property type="protein sequence ID" value="UUL81626.1"/>
    <property type="molecule type" value="Genomic_DNA"/>
</dbReference>
<reference evidence="3" key="1">
    <citation type="submission" date="2022-07" db="EMBL/GenBank/DDBJ databases">
        <title>Sphingomonas sp. nov., a novel bacterium isolated from the north slope of the Mount Everest.</title>
        <authorList>
            <person name="Cui X."/>
            <person name="Liu Y."/>
        </authorList>
    </citation>
    <scope>NUCLEOTIDE SEQUENCE</scope>
    <source>
        <strain evidence="3">S5-59</strain>
    </source>
</reference>
<keyword evidence="2" id="KW-0732">Signal</keyword>
<feature type="signal peptide" evidence="2">
    <location>
        <begin position="1"/>
        <end position="20"/>
    </location>
</feature>
<comment type="similarity">
    <text evidence="1">Belongs to the outer membrane factor (OMF) (TC 1.B.17) family.</text>
</comment>
<gene>
    <name evidence="3" type="ORF">NMP03_10485</name>
</gene>
<dbReference type="PANTHER" id="PTHR30203">
    <property type="entry name" value="OUTER MEMBRANE CATION EFFLUX PROTEIN"/>
    <property type="match status" value="1"/>
</dbReference>
<dbReference type="RefSeq" id="WP_256505318.1">
    <property type="nucleotide sequence ID" value="NZ_CP101740.1"/>
</dbReference>